<dbReference type="PANTHER" id="PTHR10110">
    <property type="entry name" value="SODIUM/HYDROGEN EXCHANGER"/>
    <property type="match status" value="1"/>
</dbReference>
<feature type="domain" description="Cation/H+ exchanger transmembrane" evidence="12">
    <location>
        <begin position="103"/>
        <end position="498"/>
    </location>
</feature>
<name>A0A2A6BE75_PRIPA</name>
<protein>
    <recommendedName>
        <fullName evidence="9">Sodium/hydrogen exchanger</fullName>
    </recommendedName>
</protein>
<evidence type="ECO:0000256" key="11">
    <source>
        <dbReference type="SAM" id="Phobius"/>
    </source>
</evidence>
<dbReference type="InterPro" id="IPR006153">
    <property type="entry name" value="Cation/H_exchanger_TM"/>
</dbReference>
<organism evidence="13 14">
    <name type="scientific">Pristionchus pacificus</name>
    <name type="common">Parasitic nematode worm</name>
    <dbReference type="NCBI Taxonomy" id="54126"/>
    <lineage>
        <taxon>Eukaryota</taxon>
        <taxon>Metazoa</taxon>
        <taxon>Ecdysozoa</taxon>
        <taxon>Nematoda</taxon>
        <taxon>Chromadorea</taxon>
        <taxon>Rhabditida</taxon>
        <taxon>Rhabditina</taxon>
        <taxon>Diplogasteromorpha</taxon>
        <taxon>Diplogasteroidea</taxon>
        <taxon>Neodiplogasteridae</taxon>
        <taxon>Pristionchus</taxon>
    </lineage>
</organism>
<keyword evidence="6 9" id="KW-0406">Ion transport</keyword>
<evidence type="ECO:0000313" key="14">
    <source>
        <dbReference type="Proteomes" id="UP000005239"/>
    </source>
</evidence>
<keyword evidence="8 9" id="KW-0739">Sodium transport</keyword>
<reference evidence="13" key="2">
    <citation type="submission" date="2022-06" db="UniProtKB">
        <authorList>
            <consortium name="EnsemblMetazoa"/>
        </authorList>
    </citation>
    <scope>IDENTIFICATION</scope>
    <source>
        <strain evidence="13">PS312</strain>
    </source>
</reference>
<feature type="transmembrane region" description="Helical" evidence="11">
    <location>
        <begin position="151"/>
        <end position="172"/>
    </location>
</feature>
<accession>A0A2A6BE75</accession>
<dbReference type="GO" id="GO:0015386">
    <property type="term" value="F:potassium:proton antiporter activity"/>
    <property type="evidence" value="ECO:0000318"/>
    <property type="project" value="GO_Central"/>
</dbReference>
<keyword evidence="14" id="KW-1185">Reference proteome</keyword>
<feature type="transmembrane region" description="Helical" evidence="11">
    <location>
        <begin position="249"/>
        <end position="271"/>
    </location>
</feature>
<feature type="transmembrane region" description="Helical" evidence="11">
    <location>
        <begin position="407"/>
        <end position="430"/>
    </location>
</feature>
<feature type="transmembrane region" description="Helical" evidence="11">
    <location>
        <begin position="95"/>
        <end position="112"/>
    </location>
</feature>
<dbReference type="GO" id="GO:0071805">
    <property type="term" value="P:potassium ion transmembrane transport"/>
    <property type="evidence" value="ECO:0000318"/>
    <property type="project" value="GO_Central"/>
</dbReference>
<feature type="transmembrane region" description="Helical" evidence="11">
    <location>
        <begin position="442"/>
        <end position="461"/>
    </location>
</feature>
<evidence type="ECO:0000256" key="3">
    <source>
        <dbReference type="ARBA" id="ARBA00022692"/>
    </source>
</evidence>
<comment type="subcellular location">
    <subcellularLocation>
        <location evidence="1">Membrane</location>
        <topology evidence="1">Multi-pass membrane protein</topology>
    </subcellularLocation>
</comment>
<evidence type="ECO:0000259" key="12">
    <source>
        <dbReference type="Pfam" id="PF00999"/>
    </source>
</evidence>
<feature type="transmembrane region" description="Helical" evidence="11">
    <location>
        <begin position="121"/>
        <end position="139"/>
    </location>
</feature>
<dbReference type="GO" id="GO:0051453">
    <property type="term" value="P:regulation of intracellular pH"/>
    <property type="evidence" value="ECO:0000318"/>
    <property type="project" value="GO_Central"/>
</dbReference>
<keyword evidence="3 9" id="KW-0812">Transmembrane</keyword>
<comment type="similarity">
    <text evidence="9">Belongs to the monovalent cation:proton antiporter 1 (CPA1) transporter (TC 2.A.36) family.</text>
</comment>
<evidence type="ECO:0000313" key="13">
    <source>
        <dbReference type="EnsemblMetazoa" id="PPA04180.1"/>
    </source>
</evidence>
<feature type="transmembrane region" description="Helical" evidence="11">
    <location>
        <begin position="184"/>
        <end position="206"/>
    </location>
</feature>
<feature type="transmembrane region" description="Helical" evidence="11">
    <location>
        <begin position="382"/>
        <end position="401"/>
    </location>
</feature>
<dbReference type="Proteomes" id="UP000005239">
    <property type="component" value="Unassembled WGS sequence"/>
</dbReference>
<evidence type="ECO:0000256" key="5">
    <source>
        <dbReference type="ARBA" id="ARBA00023053"/>
    </source>
</evidence>
<dbReference type="AlphaFoldDB" id="A0A2A6BE75"/>
<dbReference type="OrthoDB" id="196264at2759"/>
<evidence type="ECO:0000256" key="6">
    <source>
        <dbReference type="ARBA" id="ARBA00023065"/>
    </source>
</evidence>
<dbReference type="InterPro" id="IPR018422">
    <property type="entry name" value="Cation/H_exchanger_CPA1"/>
</dbReference>
<dbReference type="Gene3D" id="6.10.140.1330">
    <property type="match status" value="1"/>
</dbReference>
<keyword evidence="7 11" id="KW-0472">Membrane</keyword>
<dbReference type="PRINTS" id="PR01084">
    <property type="entry name" value="NAHEXCHNGR"/>
</dbReference>
<feature type="transmembrane region" description="Helical" evidence="11">
    <location>
        <begin position="473"/>
        <end position="497"/>
    </location>
</feature>
<accession>A0A8R1U445</accession>
<evidence type="ECO:0000256" key="9">
    <source>
        <dbReference type="RuleBase" id="RU003722"/>
    </source>
</evidence>
<proteinExistence type="inferred from homology"/>
<dbReference type="GO" id="GO:0005886">
    <property type="term" value="C:plasma membrane"/>
    <property type="evidence" value="ECO:0000318"/>
    <property type="project" value="GO_Central"/>
</dbReference>
<evidence type="ECO:0000256" key="10">
    <source>
        <dbReference type="SAM" id="MobiDB-lite"/>
    </source>
</evidence>
<dbReference type="Pfam" id="PF00999">
    <property type="entry name" value="Na_H_Exchanger"/>
    <property type="match status" value="1"/>
</dbReference>
<keyword evidence="9" id="KW-0050">Antiport</keyword>
<keyword evidence="2 9" id="KW-0813">Transport</keyword>
<sequence length="739" mass="82424">MSLFVHFYLINSPSFQMLRSLIISIILLLSISLIQSDSSHHRPHIDTPAFFDRAFVMRFGRSVERVMGRAAISNGSDQSTRVHVAELKWDSTQDILLISIWLLLACIAKLIFNRAEKLTKIFPESSLLIALGLGIGIILEACKVENSRFTLNSHTFFLFLLPPIIFDAGYFMPNRAFFKNWDSILLFSVVGTLFNALTIGFALYGLQSLFSFTRSFTTFEILLFSSLISAVDPVAVIAVFEEIHVNDFIFVNVFGEALFNDGVTVVLYELFKQFMTLDDVLLIDYAAGTAAFFVVAIGGLIVGLLAAMITAILTKYSDHAVILAPLFIFLVPYMGYLIAETLSLSPIIAIAVCGMAMKQYVKGNVSATAANSVKYFTKMLSSSSETVIFMFLGLSTVMTFQSGWDPIFIVATIIFCIIFRTLGVIIQCAFLNRFRGKKFSMVDQFILCYGGLRGAIAFGLAHSIPSSVEAKDMFLAATISVIFFTVFLQGSTIRPLVNLLKVERKVNTEPTMAETVYGKYLDYMISGVEDIIGQKGHASLVHDFERINHKVLNPILMRDHAKTEHFDATKIVRAYAKLILRDAVESSNEPIGRRSIGRKNEMETSLNFRKRGGRCSCEVEDGSAIVNHDPGCPLSEANLEHLYKVFSKMFDEKLEQIKEIKKEVESDDEADEICDDYMKQARRGSIMPVADDVAAARREARLREIIPNTFVNPNQSLPVKRTSSRSKSTVVAPSSFGQQ</sequence>
<dbReference type="NCBIfam" id="TIGR00840">
    <property type="entry name" value="b_cpa1"/>
    <property type="match status" value="1"/>
</dbReference>
<dbReference type="InterPro" id="IPR004709">
    <property type="entry name" value="NaH_exchanger"/>
</dbReference>
<feature type="compositionally biased region" description="Polar residues" evidence="10">
    <location>
        <begin position="725"/>
        <end position="739"/>
    </location>
</feature>
<evidence type="ECO:0000256" key="4">
    <source>
        <dbReference type="ARBA" id="ARBA00022989"/>
    </source>
</evidence>
<feature type="region of interest" description="Disordered" evidence="10">
    <location>
        <begin position="713"/>
        <end position="739"/>
    </location>
</feature>
<evidence type="ECO:0000256" key="2">
    <source>
        <dbReference type="ARBA" id="ARBA00022448"/>
    </source>
</evidence>
<feature type="transmembrane region" description="Helical" evidence="11">
    <location>
        <begin position="221"/>
        <end position="240"/>
    </location>
</feature>
<gene>
    <name evidence="13" type="primary">WBGene00093734</name>
</gene>
<feature type="transmembrane region" description="Helical" evidence="11">
    <location>
        <begin position="291"/>
        <end position="313"/>
    </location>
</feature>
<evidence type="ECO:0000256" key="1">
    <source>
        <dbReference type="ARBA" id="ARBA00004141"/>
    </source>
</evidence>
<keyword evidence="5" id="KW-0915">Sodium</keyword>
<dbReference type="PANTHER" id="PTHR10110:SF98">
    <property type="entry name" value="SODIUM_HYDROGEN EXCHANGER"/>
    <property type="match status" value="1"/>
</dbReference>
<keyword evidence="4 11" id="KW-1133">Transmembrane helix</keyword>
<dbReference type="GO" id="GO:0015385">
    <property type="term" value="F:sodium:proton antiporter activity"/>
    <property type="evidence" value="ECO:0000318"/>
    <property type="project" value="GO_Central"/>
</dbReference>
<evidence type="ECO:0000256" key="8">
    <source>
        <dbReference type="ARBA" id="ARBA00023201"/>
    </source>
</evidence>
<dbReference type="EnsemblMetazoa" id="PPA04180.1">
    <property type="protein sequence ID" value="PPA04180.1"/>
    <property type="gene ID" value="WBGene00093734"/>
</dbReference>
<reference evidence="14" key="1">
    <citation type="journal article" date="2008" name="Nat. Genet.">
        <title>The Pristionchus pacificus genome provides a unique perspective on nematode lifestyle and parasitism.</title>
        <authorList>
            <person name="Dieterich C."/>
            <person name="Clifton S.W."/>
            <person name="Schuster L.N."/>
            <person name="Chinwalla A."/>
            <person name="Delehaunty K."/>
            <person name="Dinkelacker I."/>
            <person name="Fulton L."/>
            <person name="Fulton R."/>
            <person name="Godfrey J."/>
            <person name="Minx P."/>
            <person name="Mitreva M."/>
            <person name="Roeseler W."/>
            <person name="Tian H."/>
            <person name="Witte H."/>
            <person name="Yang S.P."/>
            <person name="Wilson R.K."/>
            <person name="Sommer R.J."/>
        </authorList>
    </citation>
    <scope>NUCLEOTIDE SEQUENCE [LARGE SCALE GENOMIC DNA]</scope>
    <source>
        <strain evidence="14">PS312</strain>
    </source>
</reference>
<dbReference type="GO" id="GO:0098719">
    <property type="term" value="P:sodium ion import across plasma membrane"/>
    <property type="evidence" value="ECO:0000318"/>
    <property type="project" value="GO_Central"/>
</dbReference>
<evidence type="ECO:0000256" key="7">
    <source>
        <dbReference type="ARBA" id="ARBA00023136"/>
    </source>
</evidence>
<feature type="transmembrane region" description="Helical" evidence="11">
    <location>
        <begin position="344"/>
        <end position="361"/>
    </location>
</feature>